<evidence type="ECO:0000256" key="1">
    <source>
        <dbReference type="ARBA" id="ARBA00022737"/>
    </source>
</evidence>
<dbReference type="PROSITE" id="PS50088">
    <property type="entry name" value="ANK_REPEAT"/>
    <property type="match status" value="4"/>
</dbReference>
<reference evidence="3" key="1">
    <citation type="submission" date="2018-03" db="EMBL/GenBank/DDBJ databases">
        <title>Draft genome sequences of Megaviruse, new member of the family Mimiviridae isolated from water in Shanghai, China.</title>
        <authorList>
            <person name="Xia Y."/>
        </authorList>
    </citation>
    <scope>NUCLEOTIDE SEQUENCE</scope>
    <source>
        <strain evidence="3">SH</strain>
    </source>
</reference>
<protein>
    <submittedName>
        <fullName evidence="3">Ankyrin repeat protein</fullName>
    </submittedName>
</protein>
<organism evidence="3">
    <name type="scientific">Megavirus baoshan</name>
    <dbReference type="NCBI Taxonomy" id="2496520"/>
    <lineage>
        <taxon>Viruses</taxon>
        <taxon>Varidnaviria</taxon>
        <taxon>Bamfordvirae</taxon>
        <taxon>Nucleocytoviricota</taxon>
        <taxon>Megaviricetes</taxon>
        <taxon>Imitervirales</taxon>
        <taxon>Mimiviridae</taxon>
        <taxon>Megamimivirinae</taxon>
        <taxon>Megavirus</taxon>
        <taxon>Megavirus baoshanense</taxon>
    </lineage>
</organism>
<keyword evidence="1" id="KW-0677">Repeat</keyword>
<dbReference type="SMART" id="SM00248">
    <property type="entry name" value="ANK"/>
    <property type="match status" value="6"/>
</dbReference>
<dbReference type="PANTHER" id="PTHR24188">
    <property type="entry name" value="ANKYRIN REPEAT PROTEIN"/>
    <property type="match status" value="1"/>
</dbReference>
<dbReference type="InterPro" id="IPR002110">
    <property type="entry name" value="Ankyrin_rpt"/>
</dbReference>
<dbReference type="EMBL" id="MH046811">
    <property type="protein sequence ID" value="AZL89801.1"/>
    <property type="molecule type" value="Genomic_DNA"/>
</dbReference>
<dbReference type="PROSITE" id="PS50297">
    <property type="entry name" value="ANK_REP_REGION"/>
    <property type="match status" value="1"/>
</dbReference>
<keyword evidence="2" id="KW-0040">ANK repeat</keyword>
<accession>A0A3Q8U8J7</accession>
<dbReference type="InterPro" id="IPR036770">
    <property type="entry name" value="Ankyrin_rpt-contain_sf"/>
</dbReference>
<evidence type="ECO:0000313" key="3">
    <source>
        <dbReference type="EMBL" id="AZL89801.1"/>
    </source>
</evidence>
<name>A0A3Q8U8J7_9VIRU</name>
<gene>
    <name evidence="3" type="ORF">Mb0962</name>
</gene>
<proteinExistence type="predicted"/>
<dbReference type="Gene3D" id="1.25.40.20">
    <property type="entry name" value="Ankyrin repeat-containing domain"/>
    <property type="match status" value="2"/>
</dbReference>
<evidence type="ECO:0000256" key="2">
    <source>
        <dbReference type="ARBA" id="ARBA00023043"/>
    </source>
</evidence>
<dbReference type="PANTHER" id="PTHR24188:SF29">
    <property type="entry name" value="GH09064P"/>
    <property type="match status" value="1"/>
</dbReference>
<dbReference type="SUPFAM" id="SSF48403">
    <property type="entry name" value="Ankyrin repeat"/>
    <property type="match status" value="1"/>
</dbReference>
<sequence length="264" mass="30504">MELPKEIWIHISSFLNKSELNFYLVCKEFFHFTNYYDSFPNIIEYVVSVGNIGVLKYINQLKVDKNNLTNKTFFKNFDTQKCLMTSCKYNQLYMMHYLVLQGANIHSDNNKILHYACQKGYLDMVQFLVKNKVNIHARNDYAVQLSSGMGHLKLVKYLVSIGANIHANNDFAFQWACGDGRIKVVKYLVSIGANIGVRNNYPIYWALLNGHQEVVNYLISLGINYDTIELTKSENDNVLDSTNSNAFSNHFKLKKKFVKNKCSN</sequence>
<dbReference type="Pfam" id="PF12796">
    <property type="entry name" value="Ank_2"/>
    <property type="match status" value="2"/>
</dbReference>